<dbReference type="FunFam" id="1.10.150.170:FF:000004">
    <property type="entry name" value="Ribosomal RNA small subunit methyltransferase H"/>
    <property type="match status" value="1"/>
</dbReference>
<dbReference type="EMBL" id="BQKI01000074">
    <property type="protein sequence ID" value="GJN18951.1"/>
    <property type="molecule type" value="Genomic_DNA"/>
</dbReference>
<dbReference type="PANTHER" id="PTHR11265">
    <property type="entry name" value="S-ADENOSYL-METHYLTRANSFERASE MRAW"/>
    <property type="match status" value="1"/>
</dbReference>
<proteinExistence type="inferred from homology"/>
<dbReference type="SUPFAM" id="SSF53335">
    <property type="entry name" value="S-adenosyl-L-methionine-dependent methyltransferases"/>
    <property type="match status" value="1"/>
</dbReference>
<dbReference type="Gene3D" id="1.10.150.170">
    <property type="entry name" value="Putative methyltransferase TM0872, insert domain"/>
    <property type="match status" value="1"/>
</dbReference>
<evidence type="ECO:0000313" key="5">
    <source>
        <dbReference type="EMBL" id="GJN18951.1"/>
    </source>
</evidence>
<dbReference type="PANTHER" id="PTHR11265:SF0">
    <property type="entry name" value="12S RRNA N4-METHYLCYTIDINE METHYLTRANSFERASE"/>
    <property type="match status" value="1"/>
</dbReference>
<dbReference type="Gene3D" id="3.40.50.150">
    <property type="entry name" value="Vaccinia Virus protein VP39"/>
    <property type="match status" value="1"/>
</dbReference>
<comment type="caution">
    <text evidence="5">The sequence shown here is derived from an EMBL/GenBank/DDBJ whole genome shotgun (WGS) entry which is preliminary data.</text>
</comment>
<reference evidence="5" key="1">
    <citation type="journal article" date="2018" name="DNA Res.">
        <title>Multiple hybrid de novo genome assembly of finger millet, an orphan allotetraploid crop.</title>
        <authorList>
            <person name="Hatakeyama M."/>
            <person name="Aluri S."/>
            <person name="Balachadran M.T."/>
            <person name="Sivarajan S.R."/>
            <person name="Patrignani A."/>
            <person name="Gruter S."/>
            <person name="Poveda L."/>
            <person name="Shimizu-Inatsugi R."/>
            <person name="Baeten J."/>
            <person name="Francoijs K.J."/>
            <person name="Nataraja K.N."/>
            <person name="Reddy Y.A.N."/>
            <person name="Phadnis S."/>
            <person name="Ravikumar R.L."/>
            <person name="Schlapbach R."/>
            <person name="Sreeman S.M."/>
            <person name="Shimizu K.K."/>
        </authorList>
    </citation>
    <scope>NUCLEOTIDE SEQUENCE</scope>
</reference>
<evidence type="ECO:0000313" key="6">
    <source>
        <dbReference type="Proteomes" id="UP001054889"/>
    </source>
</evidence>
<protein>
    <submittedName>
        <fullName evidence="5">Uncharacterized protein</fullName>
    </submittedName>
</protein>
<dbReference type="InterPro" id="IPR029063">
    <property type="entry name" value="SAM-dependent_MTases_sf"/>
</dbReference>
<keyword evidence="3" id="KW-0808">Transferase</keyword>
<dbReference type="SUPFAM" id="SSF81799">
    <property type="entry name" value="Putative methyltransferase TM0872, insert domain"/>
    <property type="match status" value="1"/>
</dbReference>
<accession>A0AAV5E8V4</accession>
<dbReference type="GO" id="GO:0071424">
    <property type="term" value="F:rRNA (cytosine-N4-)-methyltransferase activity"/>
    <property type="evidence" value="ECO:0007669"/>
    <property type="project" value="TreeGrafter"/>
</dbReference>
<dbReference type="InterPro" id="IPR023397">
    <property type="entry name" value="SAM-dep_MeTrfase_MraW_recog"/>
</dbReference>
<evidence type="ECO:0000256" key="4">
    <source>
        <dbReference type="ARBA" id="ARBA00022691"/>
    </source>
</evidence>
<dbReference type="AlphaFoldDB" id="A0AAV5E8V4"/>
<gene>
    <name evidence="5" type="primary">gb06171</name>
    <name evidence="5" type="ORF">PR202_gb06171</name>
</gene>
<keyword evidence="2" id="KW-0489">Methyltransferase</keyword>
<organism evidence="5 6">
    <name type="scientific">Eleusine coracana subsp. coracana</name>
    <dbReference type="NCBI Taxonomy" id="191504"/>
    <lineage>
        <taxon>Eukaryota</taxon>
        <taxon>Viridiplantae</taxon>
        <taxon>Streptophyta</taxon>
        <taxon>Embryophyta</taxon>
        <taxon>Tracheophyta</taxon>
        <taxon>Spermatophyta</taxon>
        <taxon>Magnoliopsida</taxon>
        <taxon>Liliopsida</taxon>
        <taxon>Poales</taxon>
        <taxon>Poaceae</taxon>
        <taxon>PACMAD clade</taxon>
        <taxon>Chloridoideae</taxon>
        <taxon>Cynodonteae</taxon>
        <taxon>Eleusininae</taxon>
        <taxon>Eleusine</taxon>
    </lineage>
</organism>
<dbReference type="InterPro" id="IPR002903">
    <property type="entry name" value="RsmH"/>
</dbReference>
<dbReference type="Pfam" id="PF01795">
    <property type="entry name" value="Methyltransf_5"/>
    <property type="match status" value="1"/>
</dbReference>
<dbReference type="GO" id="GO:0070475">
    <property type="term" value="P:rRNA base methylation"/>
    <property type="evidence" value="ECO:0007669"/>
    <property type="project" value="TreeGrafter"/>
</dbReference>
<comment type="similarity">
    <text evidence="1">Belongs to the methyltransferase superfamily. RsmH family.</text>
</comment>
<name>A0AAV5E8V4_ELECO</name>
<sequence length="393" mass="43447">MAMVARRLVPFHLSHHHGSSARPLAAAAATPYRRGKHDAFACKATGKAKLKAKAKGGERQQRRALEEHLKRRTRSSAAFDAELYGRHAHEHHVPVLLGEVLATFRRPRPLSSFVDCTLGAAGHSIAVRTHPSHSLYSRAIAASTSPAVASKLFDGMLQSFLIFLMMEAHPEMELYIGMDVDPSALEIGRGHIEGFLAKREANGVEDHKLRAYTHAKNFKYIKQVLDCVDERLEVGSSGVDGILIDLGMSSMQVNRSNRGFSVLQDGPLDMRMDPKATLKAEDILNSWPELEVGRILRDYGEESNWHSLQQQIVKAREMGGLHSTGELVQLIRRKCVISGGRQGWIKTATRVFQALRIAVNDELRILEDALHSCFDCLATGGRLAVDIFPQLGG</sequence>
<evidence type="ECO:0000256" key="1">
    <source>
        <dbReference type="ARBA" id="ARBA00010396"/>
    </source>
</evidence>
<keyword evidence="6" id="KW-1185">Reference proteome</keyword>
<reference evidence="5" key="2">
    <citation type="submission" date="2021-12" db="EMBL/GenBank/DDBJ databases">
        <title>Resequencing data analysis of finger millet.</title>
        <authorList>
            <person name="Hatakeyama M."/>
            <person name="Aluri S."/>
            <person name="Balachadran M.T."/>
            <person name="Sivarajan S.R."/>
            <person name="Poveda L."/>
            <person name="Shimizu-Inatsugi R."/>
            <person name="Schlapbach R."/>
            <person name="Sreeman S.M."/>
            <person name="Shimizu K.K."/>
        </authorList>
    </citation>
    <scope>NUCLEOTIDE SEQUENCE</scope>
</reference>
<keyword evidence="4" id="KW-0949">S-adenosyl-L-methionine</keyword>
<dbReference type="Proteomes" id="UP001054889">
    <property type="component" value="Unassembled WGS sequence"/>
</dbReference>
<evidence type="ECO:0000256" key="2">
    <source>
        <dbReference type="ARBA" id="ARBA00022603"/>
    </source>
</evidence>
<evidence type="ECO:0000256" key="3">
    <source>
        <dbReference type="ARBA" id="ARBA00022679"/>
    </source>
</evidence>